<dbReference type="InterPro" id="IPR000933">
    <property type="entry name" value="Glyco_hydro_29"/>
</dbReference>
<keyword evidence="6 9" id="KW-0326">Glycosidase</keyword>
<dbReference type="GO" id="GO:0006004">
    <property type="term" value="P:fucose metabolic process"/>
    <property type="evidence" value="ECO:0007669"/>
    <property type="project" value="InterPro"/>
</dbReference>
<dbReference type="SUPFAM" id="SSF51445">
    <property type="entry name" value="(Trans)glycosidases"/>
    <property type="match status" value="1"/>
</dbReference>
<dbReference type="Proteomes" id="UP000584867">
    <property type="component" value="Unassembled WGS sequence"/>
</dbReference>
<dbReference type="InterPro" id="IPR057739">
    <property type="entry name" value="Glyco_hydro_29_N"/>
</dbReference>
<dbReference type="PANTHER" id="PTHR10030">
    <property type="entry name" value="ALPHA-L-FUCOSIDASE"/>
    <property type="match status" value="1"/>
</dbReference>
<dbReference type="PROSITE" id="PS51318">
    <property type="entry name" value="TAT"/>
    <property type="match status" value="1"/>
</dbReference>
<evidence type="ECO:0000259" key="8">
    <source>
        <dbReference type="Pfam" id="PF01120"/>
    </source>
</evidence>
<comment type="similarity">
    <text evidence="2">Belongs to the glycosyl hydrolase 29 family.</text>
</comment>
<reference evidence="9 10" key="1">
    <citation type="submission" date="2020-08" db="EMBL/GenBank/DDBJ databases">
        <title>Genomic Encyclopedia of Type Strains, Phase IV (KMG-V): Genome sequencing to study the core and pangenomes of soil and plant-associated prokaryotes.</title>
        <authorList>
            <person name="Whitman W."/>
        </authorList>
    </citation>
    <scope>NUCLEOTIDE SEQUENCE [LARGE SCALE GENOMIC DNA]</scope>
    <source>
        <strain evidence="9 10">X5P3</strain>
    </source>
</reference>
<evidence type="ECO:0000256" key="6">
    <source>
        <dbReference type="ARBA" id="ARBA00023295"/>
    </source>
</evidence>
<evidence type="ECO:0000256" key="3">
    <source>
        <dbReference type="ARBA" id="ARBA00012662"/>
    </source>
</evidence>
<dbReference type="Gene3D" id="3.20.20.80">
    <property type="entry name" value="Glycosidases"/>
    <property type="match status" value="1"/>
</dbReference>
<organism evidence="9 10">
    <name type="scientific">Granulicella mallensis</name>
    <dbReference type="NCBI Taxonomy" id="940614"/>
    <lineage>
        <taxon>Bacteria</taxon>
        <taxon>Pseudomonadati</taxon>
        <taxon>Acidobacteriota</taxon>
        <taxon>Terriglobia</taxon>
        <taxon>Terriglobales</taxon>
        <taxon>Acidobacteriaceae</taxon>
        <taxon>Granulicella</taxon>
    </lineage>
</organism>
<comment type="function">
    <text evidence="1">Alpha-L-fucosidase is responsible for hydrolyzing the alpha-1,6-linked fucose joined to the reducing-end N-acetylglucosamine of the carbohydrate moieties of glycoproteins.</text>
</comment>
<dbReference type="InterPro" id="IPR017853">
    <property type="entry name" value="GH"/>
</dbReference>
<evidence type="ECO:0000256" key="4">
    <source>
        <dbReference type="ARBA" id="ARBA00022729"/>
    </source>
</evidence>
<dbReference type="RefSeq" id="WP_184252262.1">
    <property type="nucleotide sequence ID" value="NZ_JACHIO010000001.1"/>
</dbReference>
<protein>
    <recommendedName>
        <fullName evidence="3">alpha-L-fucosidase</fullName>
        <ecNumber evidence="3">3.2.1.51</ecNumber>
    </recommendedName>
</protein>
<evidence type="ECO:0000256" key="5">
    <source>
        <dbReference type="ARBA" id="ARBA00022801"/>
    </source>
</evidence>
<dbReference type="EMBL" id="JACHIO010000001">
    <property type="protein sequence ID" value="MBB5061705.1"/>
    <property type="molecule type" value="Genomic_DNA"/>
</dbReference>
<evidence type="ECO:0000256" key="7">
    <source>
        <dbReference type="PIRSR" id="PIRSR001092-1"/>
    </source>
</evidence>
<name>A0A7W7ZKN5_9BACT</name>
<dbReference type="SMART" id="SM00812">
    <property type="entry name" value="Alpha_L_fucos"/>
    <property type="match status" value="1"/>
</dbReference>
<dbReference type="Pfam" id="PF01120">
    <property type="entry name" value="Alpha_L_fucos"/>
    <property type="match status" value="1"/>
</dbReference>
<dbReference type="PIRSF" id="PIRSF001092">
    <property type="entry name" value="Alpha-L-fucosidase"/>
    <property type="match status" value="1"/>
</dbReference>
<dbReference type="AlphaFoldDB" id="A0A7W7ZKN5"/>
<gene>
    <name evidence="9" type="ORF">HDF15_000030</name>
</gene>
<keyword evidence="5 9" id="KW-0378">Hydrolase</keyword>
<accession>A0A7W7ZKN5</accession>
<feature type="site" description="May be important for catalysis" evidence="7">
    <location>
        <position position="277"/>
    </location>
</feature>
<dbReference type="GO" id="GO:0016139">
    <property type="term" value="P:glycoside catabolic process"/>
    <property type="evidence" value="ECO:0007669"/>
    <property type="project" value="TreeGrafter"/>
</dbReference>
<dbReference type="Gene3D" id="2.60.40.1180">
    <property type="entry name" value="Golgi alpha-mannosidase II"/>
    <property type="match status" value="1"/>
</dbReference>
<feature type="domain" description="Glycoside hydrolase family 29 N-terminal" evidence="8">
    <location>
        <begin position="53"/>
        <end position="345"/>
    </location>
</feature>
<dbReference type="GO" id="GO:0004560">
    <property type="term" value="F:alpha-L-fucosidase activity"/>
    <property type="evidence" value="ECO:0007669"/>
    <property type="project" value="UniProtKB-EC"/>
</dbReference>
<dbReference type="InterPro" id="IPR013780">
    <property type="entry name" value="Glyco_hydro_b"/>
</dbReference>
<sequence>MDHISRRSMLVGTGAALASAVMGVDAQTKATSAPQACPAPPAHASSPAPTADQIRRLKWWKEARYGLFIHYGLYSLHGRQEWAVEKEAIPWSEYESLARRFSPKPGVAKEWVRIAQAAGARYMVVTAKHHEGFCNFDTKLTDFNSMKQGPKRDLVREYVEAARAAGMPVGIYYSLMDWHHPDGERSSVDEAARKRFIEYTFGLIRELLTNYGKIDILWYDGGMPLEAEGWEAERMNKMVFALQPDIVVNGRNHAAGDFSTPEQSIIAANNGRAWESCMTLNESWGYDAADDEWKSPRTHLRNLITCARDQGNFLINVGPRADGTFPEPAVRILTEVGDWLKGNGEAIFNTDPCQPWRPSYAMFTRRANTLYMHVHFWPGSDVSLSGLQTKVKSVRLLKSSTSLAFTQDAWRVHITGLPVEVPDHPITTLVLECESEPRMNLDHELRLAKPRLGVNVTL</sequence>
<evidence type="ECO:0000313" key="10">
    <source>
        <dbReference type="Proteomes" id="UP000584867"/>
    </source>
</evidence>
<dbReference type="InterPro" id="IPR016286">
    <property type="entry name" value="FUC_metazoa-typ"/>
</dbReference>
<comment type="caution">
    <text evidence="9">The sequence shown here is derived from an EMBL/GenBank/DDBJ whole genome shotgun (WGS) entry which is preliminary data.</text>
</comment>
<dbReference type="InterPro" id="IPR006311">
    <property type="entry name" value="TAT_signal"/>
</dbReference>
<evidence type="ECO:0000256" key="1">
    <source>
        <dbReference type="ARBA" id="ARBA00004071"/>
    </source>
</evidence>
<dbReference type="GO" id="GO:0005764">
    <property type="term" value="C:lysosome"/>
    <property type="evidence" value="ECO:0007669"/>
    <property type="project" value="TreeGrafter"/>
</dbReference>
<keyword evidence="4" id="KW-0732">Signal</keyword>
<dbReference type="PRINTS" id="PR00741">
    <property type="entry name" value="GLHYDRLASE29"/>
</dbReference>
<dbReference type="PANTHER" id="PTHR10030:SF37">
    <property type="entry name" value="ALPHA-L-FUCOSIDASE-RELATED"/>
    <property type="match status" value="1"/>
</dbReference>
<proteinExistence type="inferred from homology"/>
<evidence type="ECO:0000313" key="9">
    <source>
        <dbReference type="EMBL" id="MBB5061705.1"/>
    </source>
</evidence>
<evidence type="ECO:0000256" key="2">
    <source>
        <dbReference type="ARBA" id="ARBA00007951"/>
    </source>
</evidence>
<dbReference type="EC" id="3.2.1.51" evidence="3"/>